<evidence type="ECO:0000313" key="1">
    <source>
        <dbReference type="Proteomes" id="UP000245341"/>
    </source>
</evidence>
<accession>A0A7F8R1U9</accession>
<dbReference type="RefSeq" id="XP_030887362.1">
    <property type="nucleotide sequence ID" value="XM_031031502.1"/>
</dbReference>
<protein>
    <submittedName>
        <fullName evidence="2">Uncharacterized protein LOC115942041 isoform X2</fullName>
    </submittedName>
</protein>
<dbReference type="Proteomes" id="UP000245341">
    <property type="component" value="Unplaced"/>
</dbReference>
<evidence type="ECO:0000313" key="2">
    <source>
        <dbReference type="RefSeq" id="XP_030887362.1"/>
    </source>
</evidence>
<keyword evidence="1" id="KW-1185">Reference proteome</keyword>
<organism evidence="1 2">
    <name type="scientific">Leptonychotes weddellii</name>
    <name type="common">Weddell seal</name>
    <name type="synonym">Otaria weddellii</name>
    <dbReference type="NCBI Taxonomy" id="9713"/>
    <lineage>
        <taxon>Eukaryota</taxon>
        <taxon>Metazoa</taxon>
        <taxon>Chordata</taxon>
        <taxon>Craniata</taxon>
        <taxon>Vertebrata</taxon>
        <taxon>Euteleostomi</taxon>
        <taxon>Mammalia</taxon>
        <taxon>Eutheria</taxon>
        <taxon>Laurasiatheria</taxon>
        <taxon>Carnivora</taxon>
        <taxon>Caniformia</taxon>
        <taxon>Pinnipedia</taxon>
        <taxon>Phocidae</taxon>
        <taxon>Monachinae</taxon>
        <taxon>Lobodontini</taxon>
        <taxon>Leptonychotes</taxon>
    </lineage>
</organism>
<gene>
    <name evidence="2" type="primary">LOC115942041</name>
</gene>
<name>A0A7F8R1U9_LEPWE</name>
<proteinExistence type="predicted"/>
<dbReference type="AlphaFoldDB" id="A0A7F8R1U9"/>
<reference evidence="2" key="1">
    <citation type="submission" date="2025-08" db="UniProtKB">
        <authorList>
            <consortium name="RefSeq"/>
        </authorList>
    </citation>
    <scope>IDENTIFICATION</scope>
    <source>
        <tissue evidence="2">Liver</tissue>
    </source>
</reference>
<sequence length="161" mass="18009">MYWKRKISVKAVNRNSSLKFEDMKRIQRNRPAQWDGRQRLLPGEGLEAHTAAVCGASVEEAADCQTESEGILCSDRPTSCVCLHCPGVQLDRAPLWQVPQPGTSALDVQRTVHVCLLSVPLERRELRQTEGVDAAEGQGQVDSRITQWSAFYQLFQSPDTD</sequence>
<dbReference type="GeneID" id="115942041"/>